<name>A0A917X113_9ACTN</name>
<feature type="compositionally biased region" description="Pro residues" evidence="1">
    <location>
        <begin position="180"/>
        <end position="189"/>
    </location>
</feature>
<dbReference type="EMBL" id="BMNB01000026">
    <property type="protein sequence ID" value="GGM56282.1"/>
    <property type="molecule type" value="Genomic_DNA"/>
</dbReference>
<reference evidence="2" key="2">
    <citation type="submission" date="2020-09" db="EMBL/GenBank/DDBJ databases">
        <authorList>
            <person name="Sun Q."/>
            <person name="Zhou Y."/>
        </authorList>
    </citation>
    <scope>NUCLEOTIDE SEQUENCE</scope>
    <source>
        <strain evidence="2">CGMCC 4.7312</strain>
    </source>
</reference>
<dbReference type="RefSeq" id="WP_268240684.1">
    <property type="nucleotide sequence ID" value="NZ_BMNB01000026.1"/>
</dbReference>
<evidence type="ECO:0000313" key="2">
    <source>
        <dbReference type="EMBL" id="GGM56282.1"/>
    </source>
</evidence>
<proteinExistence type="predicted"/>
<feature type="compositionally biased region" description="Pro residues" evidence="1">
    <location>
        <begin position="232"/>
        <end position="242"/>
    </location>
</feature>
<dbReference type="Proteomes" id="UP000608890">
    <property type="component" value="Unassembled WGS sequence"/>
</dbReference>
<protein>
    <submittedName>
        <fullName evidence="2">Uncharacterized protein</fullName>
    </submittedName>
</protein>
<reference evidence="2" key="1">
    <citation type="journal article" date="2014" name="Int. J. Syst. Evol. Microbiol.">
        <title>Complete genome sequence of Corynebacterium casei LMG S-19264T (=DSM 44701T), isolated from a smear-ripened cheese.</title>
        <authorList>
            <consortium name="US DOE Joint Genome Institute (JGI-PGF)"/>
            <person name="Walter F."/>
            <person name="Albersmeier A."/>
            <person name="Kalinowski J."/>
            <person name="Ruckert C."/>
        </authorList>
    </citation>
    <scope>NUCLEOTIDE SEQUENCE</scope>
    <source>
        <strain evidence="2">CGMCC 4.7312</strain>
    </source>
</reference>
<feature type="compositionally biased region" description="Pro residues" evidence="1">
    <location>
        <begin position="34"/>
        <end position="44"/>
    </location>
</feature>
<sequence>MPEPQPGADRPVDGNLPDTRQDGEPAVTESQQPIPVPNSEPPTVVPAAEQPTPVPTAEQPTPVPTAEPPTGPPATDGPSTGPDGTRVLPDATADEPPAPRWSGSAPVPPATPRRRAWGESAEPTPPPPRPHEPEHQTPVDPWAGVDTSGWEVPSTDFPALPPTLSYPDPPPTRPYSGAPAPMPPAAPAYPTPAAPMPPAAPAYPVPAAQPPVHHAPPPPAPPVSPAGRLPVPAGPPLSPPSRPGWRGAKKSPPVAPPPGWQPPAGYVPVAVRKRRRWPWLLLLALACCCGCPAYYGMPMASQYPATASLPQQVADLRLREDPRNAQAARQLETQMRATHWLAEDTFAGVYTTNAGKRVTIFGSTGFRFAPATEADAEIERLTEPYALGESQVMESDVRGRHVRCAVGRSDGDGVVVCTSVDHGSITTAVFTNLSVDDSARLLGTLREQIVTTDG</sequence>
<dbReference type="AlphaFoldDB" id="A0A917X113"/>
<comment type="caution">
    <text evidence="2">The sequence shown here is derived from an EMBL/GenBank/DDBJ whole genome shotgun (WGS) entry which is preliminary data.</text>
</comment>
<keyword evidence="3" id="KW-1185">Reference proteome</keyword>
<feature type="region of interest" description="Disordered" evidence="1">
    <location>
        <begin position="1"/>
        <end position="189"/>
    </location>
</feature>
<evidence type="ECO:0000313" key="3">
    <source>
        <dbReference type="Proteomes" id="UP000608890"/>
    </source>
</evidence>
<accession>A0A917X113</accession>
<feature type="compositionally biased region" description="Pro residues" evidence="1">
    <location>
        <begin position="207"/>
        <end position="224"/>
    </location>
</feature>
<gene>
    <name evidence="2" type="ORF">GCM10011608_46410</name>
</gene>
<evidence type="ECO:0000256" key="1">
    <source>
        <dbReference type="SAM" id="MobiDB-lite"/>
    </source>
</evidence>
<feature type="region of interest" description="Disordered" evidence="1">
    <location>
        <begin position="207"/>
        <end position="260"/>
    </location>
</feature>
<feature type="compositionally biased region" description="Low complexity" evidence="1">
    <location>
        <begin position="73"/>
        <end position="85"/>
    </location>
</feature>
<organism evidence="2 3">
    <name type="scientific">Micromonospora sonchi</name>
    <dbReference type="NCBI Taxonomy" id="1763543"/>
    <lineage>
        <taxon>Bacteria</taxon>
        <taxon>Bacillati</taxon>
        <taxon>Actinomycetota</taxon>
        <taxon>Actinomycetes</taxon>
        <taxon>Micromonosporales</taxon>
        <taxon>Micromonosporaceae</taxon>
        <taxon>Micromonospora</taxon>
    </lineage>
</organism>
<feature type="compositionally biased region" description="Pro residues" evidence="1">
    <location>
        <begin position="61"/>
        <end position="72"/>
    </location>
</feature>